<dbReference type="RefSeq" id="WP_194029999.1">
    <property type="nucleotide sequence ID" value="NZ_JADEWZ010000018.1"/>
</dbReference>
<keyword evidence="4" id="KW-0808">Transferase</keyword>
<dbReference type="EMBL" id="JADEWZ010000018">
    <property type="protein sequence ID" value="MBE9116912.1"/>
    <property type="molecule type" value="Genomic_DNA"/>
</dbReference>
<evidence type="ECO:0000256" key="1">
    <source>
        <dbReference type="ARBA" id="ARBA00004776"/>
    </source>
</evidence>
<dbReference type="GO" id="GO:0016757">
    <property type="term" value="F:glycosyltransferase activity"/>
    <property type="evidence" value="ECO:0007669"/>
    <property type="project" value="UniProtKB-KW"/>
</dbReference>
<dbReference type="InterPro" id="IPR029044">
    <property type="entry name" value="Nucleotide-diphossugar_trans"/>
</dbReference>
<evidence type="ECO:0000259" key="5">
    <source>
        <dbReference type="Pfam" id="PF00535"/>
    </source>
</evidence>
<evidence type="ECO:0000256" key="2">
    <source>
        <dbReference type="ARBA" id="ARBA00006739"/>
    </source>
</evidence>
<dbReference type="Pfam" id="PF00535">
    <property type="entry name" value="Glycos_transf_2"/>
    <property type="match status" value="1"/>
</dbReference>
<feature type="domain" description="Glycosyltransferase 2-like" evidence="5">
    <location>
        <begin position="9"/>
        <end position="181"/>
    </location>
</feature>
<organism evidence="6 7">
    <name type="scientific">Lusitaniella coriacea LEGE 07157</name>
    <dbReference type="NCBI Taxonomy" id="945747"/>
    <lineage>
        <taxon>Bacteria</taxon>
        <taxon>Bacillati</taxon>
        <taxon>Cyanobacteriota</taxon>
        <taxon>Cyanophyceae</taxon>
        <taxon>Spirulinales</taxon>
        <taxon>Lusitaniellaceae</taxon>
        <taxon>Lusitaniella</taxon>
    </lineage>
</organism>
<protein>
    <submittedName>
        <fullName evidence="6">Glycosyltransferase family 2 protein</fullName>
    </submittedName>
</protein>
<evidence type="ECO:0000256" key="4">
    <source>
        <dbReference type="ARBA" id="ARBA00022679"/>
    </source>
</evidence>
<dbReference type="AlphaFoldDB" id="A0A8J7ITK1"/>
<dbReference type="InterPro" id="IPR001173">
    <property type="entry name" value="Glyco_trans_2-like"/>
</dbReference>
<keyword evidence="3" id="KW-0328">Glycosyltransferase</keyword>
<comment type="caution">
    <text evidence="6">The sequence shown here is derived from an EMBL/GenBank/DDBJ whole genome shotgun (WGS) entry which is preliminary data.</text>
</comment>
<evidence type="ECO:0000313" key="6">
    <source>
        <dbReference type="EMBL" id="MBE9116912.1"/>
    </source>
</evidence>
<dbReference type="Proteomes" id="UP000654482">
    <property type="component" value="Unassembled WGS sequence"/>
</dbReference>
<accession>A0A8J7ITK1</accession>
<reference evidence="6" key="1">
    <citation type="submission" date="2020-10" db="EMBL/GenBank/DDBJ databases">
        <authorList>
            <person name="Castelo-Branco R."/>
            <person name="Eusebio N."/>
            <person name="Adriana R."/>
            <person name="Vieira A."/>
            <person name="Brugerolle De Fraissinette N."/>
            <person name="Rezende De Castro R."/>
            <person name="Schneider M.P."/>
            <person name="Vasconcelos V."/>
            <person name="Leao P.N."/>
        </authorList>
    </citation>
    <scope>NUCLEOTIDE SEQUENCE</scope>
    <source>
        <strain evidence="6">LEGE 07157</strain>
    </source>
</reference>
<dbReference type="PANTHER" id="PTHR43179:SF12">
    <property type="entry name" value="GALACTOFURANOSYLTRANSFERASE GLFT2"/>
    <property type="match status" value="1"/>
</dbReference>
<evidence type="ECO:0000256" key="3">
    <source>
        <dbReference type="ARBA" id="ARBA00022676"/>
    </source>
</evidence>
<name>A0A8J7ITK1_9CYAN</name>
<comment type="pathway">
    <text evidence="1">Cell wall biogenesis; cell wall polysaccharide biosynthesis.</text>
</comment>
<dbReference type="Gene3D" id="3.90.550.10">
    <property type="entry name" value="Spore Coat Polysaccharide Biosynthesis Protein SpsA, Chain A"/>
    <property type="match status" value="1"/>
</dbReference>
<proteinExistence type="inferred from homology"/>
<dbReference type="SUPFAM" id="SSF53448">
    <property type="entry name" value="Nucleotide-diphospho-sugar transferases"/>
    <property type="match status" value="1"/>
</dbReference>
<evidence type="ECO:0000313" key="7">
    <source>
        <dbReference type="Proteomes" id="UP000654482"/>
    </source>
</evidence>
<keyword evidence="7" id="KW-1185">Reference proteome</keyword>
<comment type="similarity">
    <text evidence="2">Belongs to the glycosyltransferase 2 family.</text>
</comment>
<gene>
    <name evidence="6" type="ORF">IQ249_13475</name>
</gene>
<sequence>MNADTNIAVLLTCFNRKDKTLACLEQLFQQELPFGTAFVVYLVDDGSTDGTSEAIRQTYPQVKIFSGTGSLFWNGGMRLAFAEAMKSDYDYYLWLNDDTMIYPGALQTLLETSQQLQQQGQNRAIVAGSTQDPDTQKLTYGGMAQISRWYPPFKAREVEPTDAPKACDMMCGNFVLIPRSVVEQIGNLDPALTHYAGDWDYGLRAKQEGCTVWIAPGYQGTCPRNPQPEPGSAPKLEDGLKKIASPKGLALQDTTLQSFTEWKIIAKRHGGALWPVFWLLPYRKLLWSILFDRRLKKA</sequence>
<dbReference type="PANTHER" id="PTHR43179">
    <property type="entry name" value="RHAMNOSYLTRANSFERASE WBBL"/>
    <property type="match status" value="1"/>
</dbReference>